<name>A0A2U9IS07_9CREN</name>
<dbReference type="EMBL" id="CP029287">
    <property type="protein sequence ID" value="AWR98784.1"/>
    <property type="molecule type" value="Genomic_DNA"/>
</dbReference>
<dbReference type="AlphaFoldDB" id="A0A2U9IS07"/>
<dbReference type="InterPro" id="IPR046348">
    <property type="entry name" value="SIS_dom_sf"/>
</dbReference>
<reference evidence="2" key="3">
    <citation type="submission" date="2020-03" db="EMBL/GenBank/DDBJ databases">
        <title>Sequencing and Assembly of Multiple Reported Metal-Biooxidizing Members of the Extremely Thermoacidophilic Archaeal Family Sulfolobaceae.</title>
        <authorList>
            <person name="Counts J.A."/>
            <person name="Kelly R.M."/>
        </authorList>
    </citation>
    <scope>NUCLEOTIDE SEQUENCE [LARGE SCALE GENOMIC DNA]</scope>
    <source>
        <strain evidence="2">HO1-1</strain>
    </source>
</reference>
<proteinExistence type="predicted"/>
<dbReference type="OrthoDB" id="34358at2157"/>
<evidence type="ECO:0000313" key="2">
    <source>
        <dbReference type="Proteomes" id="UP000247586"/>
    </source>
</evidence>
<dbReference type="STRING" id="1293036.GCA_001315825_01408"/>
<organism evidence="1 2">
    <name type="scientific">Metallosphaera hakonensis JCM 8857 = DSM 7519</name>
    <dbReference type="NCBI Taxonomy" id="1293036"/>
    <lineage>
        <taxon>Archaea</taxon>
        <taxon>Thermoproteota</taxon>
        <taxon>Thermoprotei</taxon>
        <taxon>Sulfolobales</taxon>
        <taxon>Sulfolobaceae</taxon>
        <taxon>Metallosphaera</taxon>
    </lineage>
</organism>
<sequence length="273" mass="30701">MYVEAMEEEAKRIHGLSVKVEERVEEAIVTGAGDSFAACLTVEGKTRGRLRCVDPYDLLEWDPPRSIVIVSLSGRPKVYSWLAERFGGKSKIIAVTANPNSRVARSANIVVEIPYRSKVQLPGTLSFIATLKTLYALANVEEQPERGKIVPLGENPFFIGRLENFGIAYFASLKISEIFGERSNSERLEQFLHSPIFSTQGRNVILFSSGDKREIELREAGMANFYSTECATSLCNAESVILSVVSEMKRRNWDRIFYLENKNILKLSSDMIY</sequence>
<protein>
    <recommendedName>
        <fullName evidence="3">SIS domain-containing protein</fullName>
    </recommendedName>
</protein>
<accession>A0A2U9IS07</accession>
<evidence type="ECO:0008006" key="3">
    <source>
        <dbReference type="Google" id="ProtNLM"/>
    </source>
</evidence>
<reference evidence="2" key="2">
    <citation type="submission" date="2020-03" db="EMBL/GenBank/DDBJ databases">
        <title>Complete Genome Sequences of Extremely Thermoacidophilic, Metal-Mobilizing Type-Strain Members of the Archaeal Family Sulfolobaceae: Acidianus brierleyi DSM-1651T, Acidianus sulfidivorans DSM-18786T, Metallosphaera hakonensis DSM-7519T, and Metallosphaera prunae DSM-10039T.</title>
        <authorList>
            <person name="Counts J.A."/>
            <person name="Kelly R.M."/>
        </authorList>
    </citation>
    <scope>NUCLEOTIDE SEQUENCE [LARGE SCALE GENOMIC DNA]</scope>
    <source>
        <strain evidence="2">HO1-1</strain>
    </source>
</reference>
<dbReference type="Gene3D" id="3.40.50.10490">
    <property type="entry name" value="Glucose-6-phosphate isomerase like protein, domain 1"/>
    <property type="match status" value="2"/>
</dbReference>
<dbReference type="GO" id="GO:1901135">
    <property type="term" value="P:carbohydrate derivative metabolic process"/>
    <property type="evidence" value="ECO:0007669"/>
    <property type="project" value="InterPro"/>
</dbReference>
<dbReference type="Proteomes" id="UP000247586">
    <property type="component" value="Chromosome"/>
</dbReference>
<dbReference type="KEGG" id="mhk:DFR87_02735"/>
<keyword evidence="2" id="KW-1185">Reference proteome</keyword>
<reference evidence="1 2" key="1">
    <citation type="submission" date="2018-05" db="EMBL/GenBank/DDBJ databases">
        <title>Complete Genome Sequences of Extremely Thermoacidophilic, Metal-Mobilizing Type-Strain Members of the Archaeal Family Sulfolobaceae: Acidianus brierleyi DSM-1651T, Acidianus sulfidivorans DSM-18786T, Metallosphaera hakonensis DSM-7519T, and Metallosphaera prunae DSM-10039T.</title>
        <authorList>
            <person name="Counts J.A."/>
            <person name="Kelly R.M."/>
        </authorList>
    </citation>
    <scope>NUCLEOTIDE SEQUENCE [LARGE SCALE GENOMIC DNA]</scope>
    <source>
        <strain evidence="1 2">HO1-1</strain>
    </source>
</reference>
<evidence type="ECO:0000313" key="1">
    <source>
        <dbReference type="EMBL" id="AWR98784.1"/>
    </source>
</evidence>
<dbReference type="SUPFAM" id="SSF53697">
    <property type="entry name" value="SIS domain"/>
    <property type="match status" value="1"/>
</dbReference>
<gene>
    <name evidence="1" type="ORF">DFR87_02735</name>
</gene>
<dbReference type="GO" id="GO:0097367">
    <property type="term" value="F:carbohydrate derivative binding"/>
    <property type="evidence" value="ECO:0007669"/>
    <property type="project" value="InterPro"/>
</dbReference>